<dbReference type="PROSITE" id="PS51257">
    <property type="entry name" value="PROKAR_LIPOPROTEIN"/>
    <property type="match status" value="1"/>
</dbReference>
<name>A0A1I5NMD6_9SPHN</name>
<evidence type="ECO:0000313" key="4">
    <source>
        <dbReference type="Proteomes" id="UP000199331"/>
    </source>
</evidence>
<feature type="chain" id="PRO_5011453623" description="Deacetylase PdaC domain-containing protein" evidence="1">
    <location>
        <begin position="23"/>
        <end position="277"/>
    </location>
</feature>
<protein>
    <recommendedName>
        <fullName evidence="2">Deacetylase PdaC domain-containing protein</fullName>
    </recommendedName>
</protein>
<dbReference type="AlphaFoldDB" id="A0A1I5NMD6"/>
<evidence type="ECO:0000259" key="2">
    <source>
        <dbReference type="Pfam" id="PF13739"/>
    </source>
</evidence>
<dbReference type="STRING" id="604088.SAMN04488060_1966"/>
<gene>
    <name evidence="3" type="ORF">SAMN04488060_1966</name>
</gene>
<dbReference type="Proteomes" id="UP000199331">
    <property type="component" value="Unassembled WGS sequence"/>
</dbReference>
<keyword evidence="4" id="KW-1185">Reference proteome</keyword>
<dbReference type="InterPro" id="IPR025303">
    <property type="entry name" value="PdaC"/>
</dbReference>
<keyword evidence="1" id="KW-0732">Signal</keyword>
<dbReference type="OrthoDB" id="4760806at2"/>
<dbReference type="Pfam" id="PF13739">
    <property type="entry name" value="PdaC"/>
    <property type="match status" value="1"/>
</dbReference>
<organism evidence="3 4">
    <name type="scientific">Qipengyuania nanhaisediminis</name>
    <dbReference type="NCBI Taxonomy" id="604088"/>
    <lineage>
        <taxon>Bacteria</taxon>
        <taxon>Pseudomonadati</taxon>
        <taxon>Pseudomonadota</taxon>
        <taxon>Alphaproteobacteria</taxon>
        <taxon>Sphingomonadales</taxon>
        <taxon>Erythrobacteraceae</taxon>
        <taxon>Qipengyuania</taxon>
    </lineage>
</organism>
<feature type="domain" description="Deacetylase PdaC" evidence="2">
    <location>
        <begin position="66"/>
        <end position="151"/>
    </location>
</feature>
<sequence length="277" mass="29684">MRHRLFLISLALSSAACTQSPAFTEVQDDAPAATAKASADAAPASDAAPAAVIFEDDARNGDAAREFAYSWPAEVSAIPALEKILRSERDQALAEQKAEWKRSLAEFAGEDCVSCVGRGYEVTWKVAADIPGWLSLTRDMYLYTGGAHGMSGRTSLVWDRANGVGIKGVELFESAVALENALGAKLCATLNKEREERRGSPVDPQSDAIFEDCPSLDEASIFIGSSDGKHFDRIGIYFGPYVAGPYAEGSYELDFPVTASVLDAVKPAYAAAFRVRN</sequence>
<evidence type="ECO:0000313" key="3">
    <source>
        <dbReference type="EMBL" id="SFP22998.1"/>
    </source>
</evidence>
<proteinExistence type="predicted"/>
<dbReference type="Gene3D" id="3.30.565.40">
    <property type="entry name" value="Fervidobacterium nodosum Rt17-B1 like"/>
    <property type="match status" value="1"/>
</dbReference>
<accession>A0A1I5NMD6</accession>
<evidence type="ECO:0000256" key="1">
    <source>
        <dbReference type="SAM" id="SignalP"/>
    </source>
</evidence>
<feature type="signal peptide" evidence="1">
    <location>
        <begin position="1"/>
        <end position="22"/>
    </location>
</feature>
<dbReference type="EMBL" id="FOWZ01000003">
    <property type="protein sequence ID" value="SFP22998.1"/>
    <property type="molecule type" value="Genomic_DNA"/>
</dbReference>
<reference evidence="4" key="1">
    <citation type="submission" date="2016-10" db="EMBL/GenBank/DDBJ databases">
        <authorList>
            <person name="Varghese N."/>
            <person name="Submissions S."/>
        </authorList>
    </citation>
    <scope>NUCLEOTIDE SEQUENCE [LARGE SCALE GENOMIC DNA]</scope>
    <source>
        <strain evidence="4">CGMCC 1.7715</strain>
    </source>
</reference>
<dbReference type="RefSeq" id="WP_090480792.1">
    <property type="nucleotide sequence ID" value="NZ_FOWZ01000003.1"/>
</dbReference>